<evidence type="ECO:0000313" key="3">
    <source>
        <dbReference type="Proteomes" id="UP000527355"/>
    </source>
</evidence>
<evidence type="ECO:0000256" key="1">
    <source>
        <dbReference type="SAM" id="MobiDB-lite"/>
    </source>
</evidence>
<feature type="compositionally biased region" description="Gly residues" evidence="1">
    <location>
        <begin position="52"/>
        <end position="61"/>
    </location>
</feature>
<organism evidence="2 3">
    <name type="scientific">Myotis myotis</name>
    <name type="common">Greater mouse-eared bat</name>
    <name type="synonym">Vespertilio myotis</name>
    <dbReference type="NCBI Taxonomy" id="51298"/>
    <lineage>
        <taxon>Eukaryota</taxon>
        <taxon>Metazoa</taxon>
        <taxon>Chordata</taxon>
        <taxon>Craniata</taxon>
        <taxon>Vertebrata</taxon>
        <taxon>Euteleostomi</taxon>
        <taxon>Mammalia</taxon>
        <taxon>Eutheria</taxon>
        <taxon>Laurasiatheria</taxon>
        <taxon>Chiroptera</taxon>
        <taxon>Yangochiroptera</taxon>
        <taxon>Vespertilionidae</taxon>
        <taxon>Myotis</taxon>
    </lineage>
</organism>
<gene>
    <name evidence="2" type="ORF">mMyoMyo1_012089</name>
</gene>
<protein>
    <submittedName>
        <fullName evidence="2">Uncharacterized protein</fullName>
    </submittedName>
</protein>
<comment type="caution">
    <text evidence="2">The sequence shown here is derived from an EMBL/GenBank/DDBJ whole genome shotgun (WGS) entry which is preliminary data.</text>
</comment>
<dbReference type="Proteomes" id="UP000527355">
    <property type="component" value="Unassembled WGS sequence"/>
</dbReference>
<dbReference type="EMBL" id="JABWUV010000008">
    <property type="protein sequence ID" value="KAF6336884.1"/>
    <property type="molecule type" value="Genomic_DNA"/>
</dbReference>
<feature type="compositionally biased region" description="Basic residues" evidence="1">
    <location>
        <begin position="32"/>
        <end position="50"/>
    </location>
</feature>
<dbReference type="AlphaFoldDB" id="A0A7J7WHJ5"/>
<proteinExistence type="predicted"/>
<keyword evidence="3" id="KW-1185">Reference proteome</keyword>
<sequence>MVATPPGPARGVPSPTESRSTSRAAVPSVSASHHRGLPRPRVPHSHRARHVAGGGGKGGKQVLGDRSAQHTPGLPKPLGTCPFQGQTVWPLSLLLHRPPCQRATPCHQGIQNLCRVDPSQPSGQCSLISPPSRPPYLFPGFLLT</sequence>
<name>A0A7J7WHJ5_MYOMY</name>
<reference evidence="2 3" key="1">
    <citation type="journal article" date="2020" name="Nature">
        <title>Six reference-quality genomes reveal evolution of bat adaptations.</title>
        <authorList>
            <person name="Jebb D."/>
            <person name="Huang Z."/>
            <person name="Pippel M."/>
            <person name="Hughes G.M."/>
            <person name="Lavrichenko K."/>
            <person name="Devanna P."/>
            <person name="Winkler S."/>
            <person name="Jermiin L.S."/>
            <person name="Skirmuntt E.C."/>
            <person name="Katzourakis A."/>
            <person name="Burkitt-Gray L."/>
            <person name="Ray D.A."/>
            <person name="Sullivan K.A.M."/>
            <person name="Roscito J.G."/>
            <person name="Kirilenko B.M."/>
            <person name="Davalos L.M."/>
            <person name="Corthals A.P."/>
            <person name="Power M.L."/>
            <person name="Jones G."/>
            <person name="Ransome R.D."/>
            <person name="Dechmann D.K.N."/>
            <person name="Locatelli A.G."/>
            <person name="Puechmaille S.J."/>
            <person name="Fedrigo O."/>
            <person name="Jarvis E.D."/>
            <person name="Hiller M."/>
            <person name="Vernes S.C."/>
            <person name="Myers E.W."/>
            <person name="Teeling E.C."/>
        </authorList>
    </citation>
    <scope>NUCLEOTIDE SEQUENCE [LARGE SCALE GENOMIC DNA]</scope>
    <source>
        <strain evidence="2">MMyoMyo1</strain>
        <tissue evidence="2">Flight muscle</tissue>
    </source>
</reference>
<evidence type="ECO:0000313" key="2">
    <source>
        <dbReference type="EMBL" id="KAF6336884.1"/>
    </source>
</evidence>
<accession>A0A7J7WHJ5</accession>
<feature type="region of interest" description="Disordered" evidence="1">
    <location>
        <begin position="1"/>
        <end position="79"/>
    </location>
</feature>